<evidence type="ECO:0000256" key="7">
    <source>
        <dbReference type="SAM" id="Phobius"/>
    </source>
</evidence>
<feature type="region of interest" description="Disordered" evidence="6">
    <location>
        <begin position="1"/>
        <end position="66"/>
    </location>
</feature>
<dbReference type="EC" id="2.7.13.3" evidence="2"/>
<protein>
    <recommendedName>
        <fullName evidence="2">histidine kinase</fullName>
        <ecNumber evidence="2">2.7.13.3</ecNumber>
    </recommendedName>
</protein>
<feature type="compositionally biased region" description="Basic and acidic residues" evidence="6">
    <location>
        <begin position="1"/>
        <end position="12"/>
    </location>
</feature>
<feature type="region of interest" description="Disordered" evidence="6">
    <location>
        <begin position="739"/>
        <end position="828"/>
    </location>
</feature>
<dbReference type="InterPro" id="IPR036890">
    <property type="entry name" value="HATPase_C_sf"/>
</dbReference>
<comment type="catalytic activity">
    <reaction evidence="1">
        <text>ATP + protein L-histidine = ADP + protein N-phospho-L-histidine.</text>
        <dbReference type="EC" id="2.7.13.3"/>
    </reaction>
</comment>
<dbReference type="Pfam" id="PF08376">
    <property type="entry name" value="NIT"/>
    <property type="match status" value="1"/>
</dbReference>
<comment type="caution">
    <text evidence="9">The sequence shown here is derived from an EMBL/GenBank/DDBJ whole genome shotgun (WGS) entry which is preliminary data.</text>
</comment>
<accession>A0A7K3M3N3</accession>
<dbReference type="SMART" id="SM00387">
    <property type="entry name" value="HATPase_c"/>
    <property type="match status" value="1"/>
</dbReference>
<keyword evidence="7" id="KW-0472">Membrane</keyword>
<feature type="compositionally biased region" description="Basic and acidic residues" evidence="6">
    <location>
        <begin position="814"/>
        <end position="828"/>
    </location>
</feature>
<dbReference type="PROSITE" id="PS50906">
    <property type="entry name" value="NIT"/>
    <property type="match status" value="1"/>
</dbReference>
<gene>
    <name evidence="9" type="ORF">F7O44_10595</name>
</gene>
<evidence type="ECO:0000259" key="8">
    <source>
        <dbReference type="PROSITE" id="PS50906"/>
    </source>
</evidence>
<keyword evidence="4" id="KW-0808">Transferase</keyword>
<keyword evidence="5" id="KW-0418">Kinase</keyword>
<sequence length="828" mass="89060">MRERQDDARERQNGNGEVTSDDPHTDTGPVNVHEEDDDSAPRSGPRHASRRAAAARSRASSGRRPRSVRAKIVTVLMVPVMSLMALWGFATVTTAQNVSELQQLKEVNDTLLTPINDFVAAVQNERVAASEYMAAPDAEPDALLAAGEATDAAVAALRDGIANSSTDAAGLDPRLPGRIEGLVAAADSLSGIRDRVAEQSTSWLAMFDAYTATVSEAFGVTGVLTQMDAPGVEFDPRVVLELSMAREMISREDAVMSAAYAAEVMTQSQYLTLVEAAQAGQSMLWTDIDDPRPSAEAAYRDVLTSRSYQFLRDLEADLTSGRAGYTIVGAVPADAWSEAAGSVQQELAAGEARVTTIAAEEASLFSFDVLGTTGVAVVLGLIGVILSLLISVLIGRGLVVELAGLHNSAMDLARRKLPATLRKLNSGENVDIDTEAPQVALGDDEVSQVAEALNAVHRSAVQAAIERSDVLKGISGVYVYLARRSQVLLHRQLALLDSMERRIEDPDQLEDLFRLDHLTTRMRRQAESLIILSGVPPARRWRNPVPMMDVVRGAVAEVEDFTRVEVANIPDVRISGTAVADLTHLIAELVENAVVFSPPHTKAVVRGEVVGTGLALEVEDRGLGMSQQAMADANRRIRDTDQVDLLEADQLGLFVVNRLSRRHNVEVTLQRSAYGGVTAIVLIPDALLDRTMTEQIPPPEPAPDLERAQLTAVGSLSAVPDPRSGPATEPGLQAVRETAKALTGQTSREDAAPQDAEVDDLPRRVRRASLRPELRSDPPPPPPSTPSPSENPTRTPDQARATLSALRNGWLRGQSEKQDESPQEGENR</sequence>
<proteinExistence type="predicted"/>
<evidence type="ECO:0000256" key="1">
    <source>
        <dbReference type="ARBA" id="ARBA00000085"/>
    </source>
</evidence>
<evidence type="ECO:0000256" key="6">
    <source>
        <dbReference type="SAM" id="MobiDB-lite"/>
    </source>
</evidence>
<dbReference type="Proteomes" id="UP000460435">
    <property type="component" value="Unassembled WGS sequence"/>
</dbReference>
<feature type="transmembrane region" description="Helical" evidence="7">
    <location>
        <begin position="72"/>
        <end position="90"/>
    </location>
</feature>
<dbReference type="Pfam" id="PF02518">
    <property type="entry name" value="HATPase_c"/>
    <property type="match status" value="1"/>
</dbReference>
<dbReference type="EMBL" id="WLZY01000003">
    <property type="protein sequence ID" value="NDL57522.1"/>
    <property type="molecule type" value="Genomic_DNA"/>
</dbReference>
<evidence type="ECO:0000256" key="2">
    <source>
        <dbReference type="ARBA" id="ARBA00012438"/>
    </source>
</evidence>
<feature type="compositionally biased region" description="Pro residues" evidence="6">
    <location>
        <begin position="777"/>
        <end position="786"/>
    </location>
</feature>
<dbReference type="InterPro" id="IPR013587">
    <property type="entry name" value="Nitrate/nitrite_sensing"/>
</dbReference>
<dbReference type="InterPro" id="IPR010910">
    <property type="entry name" value="Nitrate/nitrite_sensing_bac"/>
</dbReference>
<keyword evidence="10" id="KW-1185">Reference proteome</keyword>
<dbReference type="Gene3D" id="3.30.565.10">
    <property type="entry name" value="Histidine kinase-like ATPase, C-terminal domain"/>
    <property type="match status" value="1"/>
</dbReference>
<feature type="domain" description="NIT" evidence="8">
    <location>
        <begin position="113"/>
        <end position="365"/>
    </location>
</feature>
<keyword evidence="7" id="KW-0812">Transmembrane</keyword>
<evidence type="ECO:0000256" key="5">
    <source>
        <dbReference type="ARBA" id="ARBA00022777"/>
    </source>
</evidence>
<dbReference type="RefSeq" id="WP_162450223.1">
    <property type="nucleotide sequence ID" value="NZ_WLZY01000003.1"/>
</dbReference>
<name>A0A7K3M3N3_9ACTN</name>
<organism evidence="9 10">
    <name type="scientific">Phytoactinopolyspora mesophila</name>
    <dbReference type="NCBI Taxonomy" id="2650750"/>
    <lineage>
        <taxon>Bacteria</taxon>
        <taxon>Bacillati</taxon>
        <taxon>Actinomycetota</taxon>
        <taxon>Actinomycetes</taxon>
        <taxon>Jiangellales</taxon>
        <taxon>Jiangellaceae</taxon>
        <taxon>Phytoactinopolyspora</taxon>
    </lineage>
</organism>
<evidence type="ECO:0000256" key="4">
    <source>
        <dbReference type="ARBA" id="ARBA00022679"/>
    </source>
</evidence>
<dbReference type="GO" id="GO:0004673">
    <property type="term" value="F:protein histidine kinase activity"/>
    <property type="evidence" value="ECO:0007669"/>
    <property type="project" value="UniProtKB-EC"/>
</dbReference>
<reference evidence="9 10" key="1">
    <citation type="submission" date="2019-11" db="EMBL/GenBank/DDBJ databases">
        <authorList>
            <person name="Li X.-J."/>
            <person name="Feng X.-M."/>
        </authorList>
    </citation>
    <scope>NUCLEOTIDE SEQUENCE [LARGE SCALE GENOMIC DNA]</scope>
    <source>
        <strain evidence="9 10">XMNu-373</strain>
    </source>
</reference>
<dbReference type="PANTHER" id="PTHR45436">
    <property type="entry name" value="SENSOR HISTIDINE KINASE YKOH"/>
    <property type="match status" value="1"/>
</dbReference>
<keyword evidence="7" id="KW-1133">Transmembrane helix</keyword>
<dbReference type="InterPro" id="IPR050428">
    <property type="entry name" value="TCS_sensor_his_kinase"/>
</dbReference>
<keyword evidence="3" id="KW-0597">Phosphoprotein</keyword>
<dbReference type="GO" id="GO:0000160">
    <property type="term" value="P:phosphorelay signal transduction system"/>
    <property type="evidence" value="ECO:0007669"/>
    <property type="project" value="TreeGrafter"/>
</dbReference>
<dbReference type="InterPro" id="IPR003594">
    <property type="entry name" value="HATPase_dom"/>
</dbReference>
<evidence type="ECO:0000313" key="10">
    <source>
        <dbReference type="Proteomes" id="UP000460435"/>
    </source>
</evidence>
<dbReference type="GO" id="GO:0005886">
    <property type="term" value="C:plasma membrane"/>
    <property type="evidence" value="ECO:0007669"/>
    <property type="project" value="TreeGrafter"/>
</dbReference>
<dbReference type="AlphaFoldDB" id="A0A7K3M3N3"/>
<feature type="compositionally biased region" description="Low complexity" evidence="6">
    <location>
        <begin position="51"/>
        <end position="60"/>
    </location>
</feature>
<dbReference type="SUPFAM" id="SSF55874">
    <property type="entry name" value="ATPase domain of HSP90 chaperone/DNA topoisomerase II/histidine kinase"/>
    <property type="match status" value="1"/>
</dbReference>
<dbReference type="PANTHER" id="PTHR45436:SF5">
    <property type="entry name" value="SENSOR HISTIDINE KINASE TRCS"/>
    <property type="match status" value="1"/>
</dbReference>
<evidence type="ECO:0000256" key="3">
    <source>
        <dbReference type="ARBA" id="ARBA00022553"/>
    </source>
</evidence>
<feature type="compositionally biased region" description="Low complexity" evidence="6">
    <location>
        <begin position="787"/>
        <end position="796"/>
    </location>
</feature>
<evidence type="ECO:0000313" key="9">
    <source>
        <dbReference type="EMBL" id="NDL57522.1"/>
    </source>
</evidence>